<evidence type="ECO:0008006" key="8">
    <source>
        <dbReference type="Google" id="ProtNLM"/>
    </source>
</evidence>
<proteinExistence type="inferred from homology"/>
<dbReference type="AlphaFoldDB" id="A0A9N9T9G3"/>
<dbReference type="GO" id="GO:0006508">
    <property type="term" value="P:proteolysis"/>
    <property type="evidence" value="ECO:0007669"/>
    <property type="project" value="UniProtKB-KW"/>
</dbReference>
<dbReference type="SUPFAM" id="SSF53182">
    <property type="entry name" value="Pyrrolidone carboxyl peptidase (pyroglutamate aminopeptidase)"/>
    <property type="match status" value="1"/>
</dbReference>
<accession>A0A9N9T9G3</accession>
<evidence type="ECO:0000256" key="5">
    <source>
        <dbReference type="ARBA" id="ARBA00022807"/>
    </source>
</evidence>
<evidence type="ECO:0000256" key="2">
    <source>
        <dbReference type="ARBA" id="ARBA00022490"/>
    </source>
</evidence>
<evidence type="ECO:0000313" key="6">
    <source>
        <dbReference type="EMBL" id="CAG9853752.1"/>
    </source>
</evidence>
<keyword evidence="5" id="KW-0788">Thiol protease</keyword>
<evidence type="ECO:0000256" key="3">
    <source>
        <dbReference type="ARBA" id="ARBA00022670"/>
    </source>
</evidence>
<dbReference type="Gene3D" id="3.40.630.20">
    <property type="entry name" value="Peptidase C15, pyroglutamyl peptidase I-like"/>
    <property type="match status" value="1"/>
</dbReference>
<dbReference type="InterPro" id="IPR016125">
    <property type="entry name" value="Peptidase_C15-like"/>
</dbReference>
<keyword evidence="4" id="KW-0378">Hydrolase</keyword>
<evidence type="ECO:0000313" key="7">
    <source>
        <dbReference type="Proteomes" id="UP001153712"/>
    </source>
</evidence>
<evidence type="ECO:0000256" key="4">
    <source>
        <dbReference type="ARBA" id="ARBA00022801"/>
    </source>
</evidence>
<keyword evidence="7" id="KW-1185">Reference proteome</keyword>
<dbReference type="PANTHER" id="PTHR23402">
    <property type="entry name" value="PROTEASE FAMILY C15 PYROGLUTAMYL-PEPTIDASE I-RELATED"/>
    <property type="match status" value="1"/>
</dbReference>
<dbReference type="Proteomes" id="UP001153712">
    <property type="component" value="Chromosome 1"/>
</dbReference>
<dbReference type="InterPro" id="IPR036440">
    <property type="entry name" value="Peptidase_C15-like_sf"/>
</dbReference>
<keyword evidence="3" id="KW-0645">Protease</keyword>
<gene>
    <name evidence="6" type="ORF">PHYEVI_LOCUS223</name>
</gene>
<sequence length="195" mass="21698">MSDKILVTGFGPFGEHVVNASWKAVQLLPDEIDGINIIKEEIPVQYSQVEQKVPDLWRQHQPLLVIHVGVSQEAKVITIEQCAKRYGYDRCDVLGQKHPTGEACVSGQNCIFTGINVMDLCDKINKGGYVNACASTDAGRYLCEYIYYTSLNIDPSKVLFVHVPTLDNPYSAGELAQGLLNIIQFTLDQLFGNYQ</sequence>
<dbReference type="OrthoDB" id="407146at2759"/>
<reference evidence="6" key="1">
    <citation type="submission" date="2022-01" db="EMBL/GenBank/DDBJ databases">
        <authorList>
            <person name="King R."/>
        </authorList>
    </citation>
    <scope>NUCLEOTIDE SEQUENCE</scope>
</reference>
<organism evidence="6 7">
    <name type="scientific">Phyllotreta striolata</name>
    <name type="common">Striped flea beetle</name>
    <name type="synonym">Crioceris striolata</name>
    <dbReference type="NCBI Taxonomy" id="444603"/>
    <lineage>
        <taxon>Eukaryota</taxon>
        <taxon>Metazoa</taxon>
        <taxon>Ecdysozoa</taxon>
        <taxon>Arthropoda</taxon>
        <taxon>Hexapoda</taxon>
        <taxon>Insecta</taxon>
        <taxon>Pterygota</taxon>
        <taxon>Neoptera</taxon>
        <taxon>Endopterygota</taxon>
        <taxon>Coleoptera</taxon>
        <taxon>Polyphaga</taxon>
        <taxon>Cucujiformia</taxon>
        <taxon>Chrysomeloidea</taxon>
        <taxon>Chrysomelidae</taxon>
        <taxon>Galerucinae</taxon>
        <taxon>Alticini</taxon>
        <taxon>Phyllotreta</taxon>
    </lineage>
</organism>
<evidence type="ECO:0000256" key="1">
    <source>
        <dbReference type="ARBA" id="ARBA00006641"/>
    </source>
</evidence>
<dbReference type="PANTHER" id="PTHR23402:SF1">
    <property type="entry name" value="PYROGLUTAMYL-PEPTIDASE I"/>
    <property type="match status" value="1"/>
</dbReference>
<dbReference type="Pfam" id="PF01470">
    <property type="entry name" value="Peptidase_C15"/>
    <property type="match status" value="1"/>
</dbReference>
<comment type="similarity">
    <text evidence="1">Belongs to the peptidase C15 family.</text>
</comment>
<dbReference type="GO" id="GO:0005829">
    <property type="term" value="C:cytosol"/>
    <property type="evidence" value="ECO:0007669"/>
    <property type="project" value="InterPro"/>
</dbReference>
<dbReference type="EMBL" id="OU900094">
    <property type="protein sequence ID" value="CAG9853752.1"/>
    <property type="molecule type" value="Genomic_DNA"/>
</dbReference>
<dbReference type="PRINTS" id="PR00706">
    <property type="entry name" value="PYROGLUPTASE"/>
</dbReference>
<dbReference type="PIRSF" id="PIRSF015592">
    <property type="entry name" value="Prld-crbxl_pptds"/>
    <property type="match status" value="1"/>
</dbReference>
<dbReference type="GO" id="GO:0016920">
    <property type="term" value="F:pyroglutamyl-peptidase activity"/>
    <property type="evidence" value="ECO:0007669"/>
    <property type="project" value="InterPro"/>
</dbReference>
<name>A0A9N9T9G3_PHYSR</name>
<protein>
    <recommendedName>
        <fullName evidence="8">Pyroglutamyl-peptidase 1</fullName>
    </recommendedName>
</protein>
<dbReference type="CDD" id="cd00501">
    <property type="entry name" value="Peptidase_C15"/>
    <property type="match status" value="1"/>
</dbReference>
<keyword evidence="2" id="KW-0963">Cytoplasm</keyword>
<dbReference type="InterPro" id="IPR000816">
    <property type="entry name" value="Peptidase_C15"/>
</dbReference>